<dbReference type="EMBL" id="LJZR01000007">
    <property type="protein sequence ID" value="KPQ36203.1"/>
    <property type="molecule type" value="Genomic_DNA"/>
</dbReference>
<dbReference type="PANTHER" id="PTHR33591">
    <property type="entry name" value="BETA-CAROTENE ISOMERASE D27"/>
    <property type="match status" value="1"/>
</dbReference>
<evidence type="ECO:0000313" key="4">
    <source>
        <dbReference type="Proteomes" id="UP000050465"/>
    </source>
</evidence>
<name>A0A0P7YZX2_9CYAN</name>
<dbReference type="PATRIC" id="fig|1666911.3.peg.4919"/>
<feature type="region of interest" description="Disordered" evidence="1">
    <location>
        <begin position="1"/>
        <end position="23"/>
    </location>
</feature>
<gene>
    <name evidence="3" type="ORF">HLUCCA11_06640</name>
</gene>
<feature type="domain" description="Beta-carotene isomerase D27-like C-terminal" evidence="2">
    <location>
        <begin position="119"/>
        <end position="204"/>
    </location>
</feature>
<sequence>MSPDQPTAQPDPSTDPATDPATDHTYHDNLLDRLFIWLFSRKMANAIGAETSVSGYGGFVDLSKQIMQGRDAQAQQAAVAQVLQSLVPAPVLWMIRTVFSPTRLVCVLNAWFAAQMFEWLVGPCEVGEAEVTGIDGEVRSQPSAVEIQKCRYLEDSQCVGMCVNMCKLPTQTFFTEKFGIPLTMIPNFDDLSCKMVFGQVPPALCEDEALSQPCLPTCSAGNAQTSACHKLSQTVA</sequence>
<proteinExistence type="predicted"/>
<dbReference type="GO" id="GO:0005506">
    <property type="term" value="F:iron ion binding"/>
    <property type="evidence" value="ECO:0007669"/>
    <property type="project" value="InterPro"/>
</dbReference>
<dbReference type="Pfam" id="PF13225">
    <property type="entry name" value="D27-like_C"/>
    <property type="match status" value="1"/>
</dbReference>
<dbReference type="AlphaFoldDB" id="A0A0P7YZX2"/>
<evidence type="ECO:0000313" key="3">
    <source>
        <dbReference type="EMBL" id="KPQ36203.1"/>
    </source>
</evidence>
<dbReference type="InterPro" id="IPR025114">
    <property type="entry name" value="D27-like_C"/>
</dbReference>
<feature type="compositionally biased region" description="Low complexity" evidence="1">
    <location>
        <begin position="1"/>
        <end position="20"/>
    </location>
</feature>
<dbReference type="STRING" id="1666911.HLUCCA11_06640"/>
<protein>
    <recommendedName>
        <fullName evidence="2">Beta-carotene isomerase D27-like C-terminal domain-containing protein</fullName>
    </recommendedName>
</protein>
<evidence type="ECO:0000259" key="2">
    <source>
        <dbReference type="Pfam" id="PF13225"/>
    </source>
</evidence>
<comment type="caution">
    <text evidence="3">The sequence shown here is derived from an EMBL/GenBank/DDBJ whole genome shotgun (WGS) entry which is preliminary data.</text>
</comment>
<dbReference type="PANTHER" id="PTHR33591:SF4">
    <property type="entry name" value="OS08G0114100 PROTEIN"/>
    <property type="match status" value="1"/>
</dbReference>
<organism evidence="3 4">
    <name type="scientific">Phormidesmis priestleyi Ana</name>
    <dbReference type="NCBI Taxonomy" id="1666911"/>
    <lineage>
        <taxon>Bacteria</taxon>
        <taxon>Bacillati</taxon>
        <taxon>Cyanobacteriota</taxon>
        <taxon>Cyanophyceae</taxon>
        <taxon>Leptolyngbyales</taxon>
        <taxon>Leptolyngbyaceae</taxon>
        <taxon>Phormidesmis</taxon>
    </lineage>
</organism>
<dbReference type="Proteomes" id="UP000050465">
    <property type="component" value="Unassembled WGS sequence"/>
</dbReference>
<reference evidence="3 4" key="1">
    <citation type="submission" date="2015-09" db="EMBL/GenBank/DDBJ databases">
        <title>Identification and resolution of microdiversity through metagenomic sequencing of parallel consortia.</title>
        <authorList>
            <person name="Nelson W.C."/>
            <person name="Romine M.F."/>
            <person name="Lindemann S.R."/>
        </authorList>
    </citation>
    <scope>NUCLEOTIDE SEQUENCE [LARGE SCALE GENOMIC DNA]</scope>
    <source>
        <strain evidence="3">Ana</strain>
    </source>
</reference>
<evidence type="ECO:0000256" key="1">
    <source>
        <dbReference type="SAM" id="MobiDB-lite"/>
    </source>
</evidence>
<dbReference type="InterPro" id="IPR038938">
    <property type="entry name" value="D27-like"/>
</dbReference>
<accession>A0A0P7YZX2</accession>